<proteinExistence type="predicted"/>
<dbReference type="Gene3D" id="1.20.5.1700">
    <property type="match status" value="1"/>
</dbReference>
<keyword evidence="2" id="KW-0472">Membrane</keyword>
<comment type="caution">
    <text evidence="4">The sequence shown here is derived from an EMBL/GenBank/DDBJ whole genome shotgun (WGS) entry which is preliminary data.</text>
</comment>
<evidence type="ECO:0000256" key="1">
    <source>
        <dbReference type="SAM" id="Coils"/>
    </source>
</evidence>
<keyword evidence="1" id="KW-0175">Coiled coil</keyword>
<dbReference type="InterPro" id="IPR009038">
    <property type="entry name" value="GOLD_dom"/>
</dbReference>
<reference evidence="4 5" key="1">
    <citation type="submission" date="2020-03" db="EMBL/GenBank/DDBJ databases">
        <title>Assessment of the enzymatic potential of alkaline-tolerant lipase obtained from Bacillus luteus H11 (technogenic soil) for the bioremediation of saline soils contaminated with petroleum substances.</title>
        <authorList>
            <person name="Kalwasinska A."/>
        </authorList>
    </citation>
    <scope>NUCLEOTIDE SEQUENCE [LARGE SCALE GENOMIC DNA]</scope>
    <source>
        <strain evidence="4 5">H11</strain>
    </source>
</reference>
<evidence type="ECO:0000256" key="2">
    <source>
        <dbReference type="SAM" id="Phobius"/>
    </source>
</evidence>
<feature type="transmembrane region" description="Helical" evidence="2">
    <location>
        <begin position="82"/>
        <end position="100"/>
    </location>
</feature>
<dbReference type="RefSeq" id="WP_168006922.1">
    <property type="nucleotide sequence ID" value="NZ_JAATHJ010000013.1"/>
</dbReference>
<dbReference type="EMBL" id="JAATHJ010000013">
    <property type="protein sequence ID" value="NJP37934.1"/>
    <property type="molecule type" value="Genomic_DNA"/>
</dbReference>
<keyword evidence="2" id="KW-1133">Transmembrane helix</keyword>
<feature type="coiled-coil region" evidence="1">
    <location>
        <begin position="5"/>
        <end position="32"/>
    </location>
</feature>
<gene>
    <name evidence="4" type="ORF">HCN83_10080</name>
</gene>
<dbReference type="SUPFAM" id="SSF58100">
    <property type="entry name" value="Bacterial hemolysins"/>
    <property type="match status" value="1"/>
</dbReference>
<keyword evidence="5" id="KW-1185">Reference proteome</keyword>
<evidence type="ECO:0000313" key="4">
    <source>
        <dbReference type="EMBL" id="NJP37934.1"/>
    </source>
</evidence>
<evidence type="ECO:0000313" key="5">
    <source>
        <dbReference type="Proteomes" id="UP000752012"/>
    </source>
</evidence>
<keyword evidence="2" id="KW-0812">Transmembrane</keyword>
<accession>A0A969PRX7</accession>
<dbReference type="Proteomes" id="UP000752012">
    <property type="component" value="Unassembled WGS sequence"/>
</dbReference>
<name>A0A969PRX7_9BACI</name>
<organism evidence="4 5">
    <name type="scientific">Alkalicoccus luteus</name>
    <dbReference type="NCBI Taxonomy" id="1237094"/>
    <lineage>
        <taxon>Bacteria</taxon>
        <taxon>Bacillati</taxon>
        <taxon>Bacillota</taxon>
        <taxon>Bacilli</taxon>
        <taxon>Bacillales</taxon>
        <taxon>Bacillaceae</taxon>
        <taxon>Alkalicoccus</taxon>
    </lineage>
</organism>
<feature type="domain" description="GOLD" evidence="3">
    <location>
        <begin position="31"/>
        <end position="96"/>
    </location>
</feature>
<dbReference type="Pfam" id="PF01105">
    <property type="entry name" value="EMP24_GP25L"/>
    <property type="match status" value="1"/>
</dbReference>
<protein>
    <recommendedName>
        <fullName evidence="3">GOLD domain-containing protein</fullName>
    </recommendedName>
</protein>
<dbReference type="AlphaFoldDB" id="A0A969PRX7"/>
<evidence type="ECO:0000259" key="3">
    <source>
        <dbReference type="Pfam" id="PF01105"/>
    </source>
</evidence>
<sequence length="106" mass="12315">MEQKLKTVEDKIKKIEGELNQLKEEVQVRDSEAHRRMDELKNSIDSLKGDTKDIKNGMSTILKRQESFTDFLKEIVSRTFRWFFLTIAVFAAIIGVLVNADLSHLF</sequence>